<dbReference type="KEGG" id="naci:NUH88_10415"/>
<feature type="domain" description="Glutamate/phenylalanine/leucine/valine/L-tryptophan dehydrogenase C-terminal" evidence="7">
    <location>
        <begin position="145"/>
        <end position="353"/>
    </location>
</feature>
<comment type="similarity">
    <text evidence="1 6">Belongs to the Glu/Leu/Phe/Val dehydrogenases family.</text>
</comment>
<keyword evidence="2 6" id="KW-0560">Oxidoreductase</keyword>
<dbReference type="GO" id="GO:0000166">
    <property type="term" value="F:nucleotide binding"/>
    <property type="evidence" value="ECO:0007669"/>
    <property type="project" value="UniProtKB-KW"/>
</dbReference>
<dbReference type="RefSeq" id="WP_257771963.1">
    <property type="nucleotide sequence ID" value="NZ_CP102480.1"/>
</dbReference>
<evidence type="ECO:0000256" key="3">
    <source>
        <dbReference type="ARBA" id="ARBA00023027"/>
    </source>
</evidence>
<dbReference type="EMBL" id="CP102480">
    <property type="protein sequence ID" value="UUX52096.1"/>
    <property type="molecule type" value="Genomic_DNA"/>
</dbReference>
<name>A0A9J7AXT4_9PROT</name>
<proteinExistence type="inferred from homology"/>
<dbReference type="Pfam" id="PF00208">
    <property type="entry name" value="ELFV_dehydrog"/>
    <property type="match status" value="1"/>
</dbReference>
<dbReference type="SMART" id="SM00839">
    <property type="entry name" value="ELFV_dehydrog"/>
    <property type="match status" value="1"/>
</dbReference>
<evidence type="ECO:0000256" key="2">
    <source>
        <dbReference type="ARBA" id="ARBA00023002"/>
    </source>
</evidence>
<dbReference type="CDD" id="cd01075">
    <property type="entry name" value="NAD_bind_Leu_Phe_Val_DH"/>
    <property type="match status" value="1"/>
</dbReference>
<dbReference type="InterPro" id="IPR006097">
    <property type="entry name" value="Glu/Leu/Phe/Val/Trp_DH_dimer"/>
</dbReference>
<dbReference type="PROSITE" id="PS00074">
    <property type="entry name" value="GLFV_DEHYDROGENASE"/>
    <property type="match status" value="1"/>
</dbReference>
<keyword evidence="5" id="KW-0547">Nucleotide-binding</keyword>
<evidence type="ECO:0000313" key="8">
    <source>
        <dbReference type="EMBL" id="UUX52096.1"/>
    </source>
</evidence>
<reference evidence="8" key="1">
    <citation type="submission" date="2022-08" db="EMBL/GenBank/DDBJ databases">
        <title>Nisaea acidiphila sp. nov., isolated from a marine algal debris and emended description of the genus Nisaea Urios et al. 2008.</title>
        <authorList>
            <person name="Kwon K."/>
        </authorList>
    </citation>
    <scope>NUCLEOTIDE SEQUENCE</scope>
    <source>
        <strain evidence="8">MEBiC11861</strain>
    </source>
</reference>
<evidence type="ECO:0000256" key="6">
    <source>
        <dbReference type="RuleBase" id="RU004417"/>
    </source>
</evidence>
<dbReference type="SUPFAM" id="SSF51735">
    <property type="entry name" value="NAD(P)-binding Rossmann-fold domains"/>
    <property type="match status" value="1"/>
</dbReference>
<gene>
    <name evidence="8" type="ORF">NUH88_10415</name>
</gene>
<accession>A0A9J7AXT4</accession>
<dbReference type="Gene3D" id="3.40.50.720">
    <property type="entry name" value="NAD(P)-binding Rossmann-like Domain"/>
    <property type="match status" value="1"/>
</dbReference>
<dbReference type="GO" id="GO:0006520">
    <property type="term" value="P:amino acid metabolic process"/>
    <property type="evidence" value="ECO:0007669"/>
    <property type="project" value="InterPro"/>
</dbReference>
<dbReference type="InterPro" id="IPR033524">
    <property type="entry name" value="Glu/Leu/Phe/Val_DH_AS"/>
</dbReference>
<sequence length="354" mass="37518">MSAVFDSPSFDGHETVSYAHCPETGLKSIIAIHSTALGPAAGGCRMRLYDREDEALTDVLRLSRGMTYKNAMAELPLGGGKAVVIGDPAKDKTDRFLESLGSAVDRLGGQYWIAEDMGIGPEDMAHVARRTRFVAGLTKGRAASGDPSPVTAEGVFRGLKIAVKHKLQRPSVKGLTVAIQGIGHVGYGLARLLHEAGASPVVSDVNEATLKSAVAEFGADVVDPDAIYDVDADVFAPCAAGAILNAGTIPRLKVPVVAGAANNQLDVPQSGELLKQRDILYAPDYVINGGGIINVAAEISGNYEPAWVREKLDRLMQTLDAVFTEAARQNLPPSEVADRIARQRIEEARLRKAG</sequence>
<dbReference type="InterPro" id="IPR006095">
    <property type="entry name" value="Glu/Leu/Phe/Val/Trp_DH"/>
</dbReference>
<evidence type="ECO:0000256" key="5">
    <source>
        <dbReference type="PIRSR" id="PIRSR000188-2"/>
    </source>
</evidence>
<dbReference type="InterPro" id="IPR036291">
    <property type="entry name" value="NAD(P)-bd_dom_sf"/>
</dbReference>
<evidence type="ECO:0000256" key="1">
    <source>
        <dbReference type="ARBA" id="ARBA00006382"/>
    </source>
</evidence>
<dbReference type="InterPro" id="IPR006096">
    <property type="entry name" value="Glu/Leu/Phe/Val/Trp_DH_C"/>
</dbReference>
<dbReference type="PIRSF" id="PIRSF000188">
    <property type="entry name" value="Phe_leu_dh"/>
    <property type="match status" value="1"/>
</dbReference>
<dbReference type="InterPro" id="IPR016211">
    <property type="entry name" value="Glu/Phe/Leu/Val/Trp_DH_bac/arc"/>
</dbReference>
<protein>
    <submittedName>
        <fullName evidence="8">Amino acid dehydrogenase</fullName>
    </submittedName>
</protein>
<feature type="binding site" evidence="5">
    <location>
        <begin position="181"/>
        <end position="186"/>
    </location>
    <ligand>
        <name>NAD(+)</name>
        <dbReference type="ChEBI" id="CHEBI:57540"/>
    </ligand>
</feature>
<evidence type="ECO:0000256" key="4">
    <source>
        <dbReference type="PIRSR" id="PIRSR000188-1"/>
    </source>
</evidence>
<keyword evidence="9" id="KW-1185">Reference proteome</keyword>
<keyword evidence="3 5" id="KW-0520">NAD</keyword>
<dbReference type="GO" id="GO:0016639">
    <property type="term" value="F:oxidoreductase activity, acting on the CH-NH2 group of donors, NAD or NADP as acceptor"/>
    <property type="evidence" value="ECO:0007669"/>
    <property type="project" value="InterPro"/>
</dbReference>
<dbReference type="PANTHER" id="PTHR42722">
    <property type="entry name" value="LEUCINE DEHYDROGENASE"/>
    <property type="match status" value="1"/>
</dbReference>
<dbReference type="Pfam" id="PF02812">
    <property type="entry name" value="ELFV_dehydrog_N"/>
    <property type="match status" value="1"/>
</dbReference>
<organism evidence="8 9">
    <name type="scientific">Nisaea acidiphila</name>
    <dbReference type="NCBI Taxonomy" id="1862145"/>
    <lineage>
        <taxon>Bacteria</taxon>
        <taxon>Pseudomonadati</taxon>
        <taxon>Pseudomonadota</taxon>
        <taxon>Alphaproteobacteria</taxon>
        <taxon>Rhodospirillales</taxon>
        <taxon>Thalassobaculaceae</taxon>
        <taxon>Nisaea</taxon>
    </lineage>
</organism>
<evidence type="ECO:0000259" key="7">
    <source>
        <dbReference type="SMART" id="SM00839"/>
    </source>
</evidence>
<dbReference type="Proteomes" id="UP001060336">
    <property type="component" value="Chromosome"/>
</dbReference>
<dbReference type="PRINTS" id="PR00082">
    <property type="entry name" value="GLFDHDRGNASE"/>
</dbReference>
<dbReference type="InterPro" id="IPR046346">
    <property type="entry name" value="Aminoacid_DH-like_N_sf"/>
</dbReference>
<feature type="active site" description="Proton donor/acceptor" evidence="4">
    <location>
        <position position="81"/>
    </location>
</feature>
<dbReference type="Gene3D" id="3.40.50.10860">
    <property type="entry name" value="Leucine Dehydrogenase, chain A, domain 1"/>
    <property type="match status" value="1"/>
</dbReference>
<dbReference type="PANTHER" id="PTHR42722:SF1">
    <property type="entry name" value="VALINE DEHYDROGENASE"/>
    <property type="match status" value="1"/>
</dbReference>
<evidence type="ECO:0000313" key="9">
    <source>
        <dbReference type="Proteomes" id="UP001060336"/>
    </source>
</evidence>
<dbReference type="AlphaFoldDB" id="A0A9J7AXT4"/>
<dbReference type="SUPFAM" id="SSF53223">
    <property type="entry name" value="Aminoacid dehydrogenase-like, N-terminal domain"/>
    <property type="match status" value="1"/>
</dbReference>